<sequence>MADDVRDWLASMGLAAYGEVFVENAVDLALLPHLTDEDLKALGIHKLGDRKRLLLAITHQRNQSHSE</sequence>
<dbReference type="Gene3D" id="1.10.150.50">
    <property type="entry name" value="Transcription Factor, Ets-1"/>
    <property type="match status" value="1"/>
</dbReference>
<gene>
    <name evidence="3" type="ORF">S01H1_34377</name>
</gene>
<name>X0USB3_9ZZZZ</name>
<keyword evidence="1" id="KW-0677">Repeat</keyword>
<evidence type="ECO:0000259" key="2">
    <source>
        <dbReference type="PROSITE" id="PS50105"/>
    </source>
</evidence>
<organism evidence="3">
    <name type="scientific">marine sediment metagenome</name>
    <dbReference type="NCBI Taxonomy" id="412755"/>
    <lineage>
        <taxon>unclassified sequences</taxon>
        <taxon>metagenomes</taxon>
        <taxon>ecological metagenomes</taxon>
    </lineage>
</organism>
<comment type="caution">
    <text evidence="3">The sequence shown here is derived from an EMBL/GenBank/DDBJ whole genome shotgun (WGS) entry which is preliminary data.</text>
</comment>
<feature type="domain" description="SAM" evidence="2">
    <location>
        <begin position="1"/>
        <end position="63"/>
    </location>
</feature>
<dbReference type="PANTHER" id="PTHR10627">
    <property type="entry name" value="SCP160"/>
    <property type="match status" value="1"/>
</dbReference>
<dbReference type="SUPFAM" id="SSF47769">
    <property type="entry name" value="SAM/Pointed domain"/>
    <property type="match status" value="1"/>
</dbReference>
<evidence type="ECO:0000256" key="1">
    <source>
        <dbReference type="ARBA" id="ARBA00022737"/>
    </source>
</evidence>
<accession>X0USB3</accession>
<dbReference type="AlphaFoldDB" id="X0USB3"/>
<reference evidence="3" key="1">
    <citation type="journal article" date="2014" name="Front. Microbiol.">
        <title>High frequency of phylogenetically diverse reductive dehalogenase-homologous genes in deep subseafloor sedimentary metagenomes.</title>
        <authorList>
            <person name="Kawai M."/>
            <person name="Futagami T."/>
            <person name="Toyoda A."/>
            <person name="Takaki Y."/>
            <person name="Nishi S."/>
            <person name="Hori S."/>
            <person name="Arai W."/>
            <person name="Tsubouchi T."/>
            <person name="Morono Y."/>
            <person name="Uchiyama I."/>
            <person name="Ito T."/>
            <person name="Fujiyama A."/>
            <person name="Inagaki F."/>
            <person name="Takami H."/>
        </authorList>
    </citation>
    <scope>NUCLEOTIDE SEQUENCE</scope>
    <source>
        <strain evidence="3">Expedition CK06-06</strain>
    </source>
</reference>
<dbReference type="EMBL" id="BARS01021400">
    <property type="protein sequence ID" value="GAG03183.1"/>
    <property type="molecule type" value="Genomic_DNA"/>
</dbReference>
<dbReference type="PROSITE" id="PS50105">
    <property type="entry name" value="SAM_DOMAIN"/>
    <property type="match status" value="1"/>
</dbReference>
<feature type="non-terminal residue" evidence="3">
    <location>
        <position position="67"/>
    </location>
</feature>
<dbReference type="InterPro" id="IPR013761">
    <property type="entry name" value="SAM/pointed_sf"/>
</dbReference>
<dbReference type="SMART" id="SM00454">
    <property type="entry name" value="SAM"/>
    <property type="match status" value="1"/>
</dbReference>
<evidence type="ECO:0000313" key="3">
    <source>
        <dbReference type="EMBL" id="GAG03183.1"/>
    </source>
</evidence>
<proteinExistence type="predicted"/>
<dbReference type="Pfam" id="PF00536">
    <property type="entry name" value="SAM_1"/>
    <property type="match status" value="1"/>
</dbReference>
<dbReference type="PANTHER" id="PTHR10627:SF69">
    <property type="entry name" value="PROTEIN BICAUDAL C"/>
    <property type="match status" value="1"/>
</dbReference>
<dbReference type="InterPro" id="IPR001660">
    <property type="entry name" value="SAM"/>
</dbReference>
<protein>
    <recommendedName>
        <fullName evidence="2">SAM domain-containing protein</fullName>
    </recommendedName>
</protein>
<dbReference type="CDD" id="cd09487">
    <property type="entry name" value="SAM_superfamily"/>
    <property type="match status" value="1"/>
</dbReference>